<reference evidence="2 3" key="1">
    <citation type="submission" date="2012-06" db="EMBL/GenBank/DDBJ databases">
        <title>Complete genome of Terriglobus roseus DSM 18391.</title>
        <authorList>
            <consortium name="US DOE Joint Genome Institute (JGI-PGF)"/>
            <person name="Lucas S."/>
            <person name="Copeland A."/>
            <person name="Lapidus A."/>
            <person name="Glavina del Rio T."/>
            <person name="Dalin E."/>
            <person name="Tice H."/>
            <person name="Bruce D."/>
            <person name="Goodwin L."/>
            <person name="Pitluck S."/>
            <person name="Peters L."/>
            <person name="Mikhailova N."/>
            <person name="Munk A.C.C."/>
            <person name="Kyrpides N."/>
            <person name="Mavromatis K."/>
            <person name="Ivanova N."/>
            <person name="Brettin T."/>
            <person name="Detter J.C."/>
            <person name="Han C."/>
            <person name="Larimer F."/>
            <person name="Land M."/>
            <person name="Hauser L."/>
            <person name="Markowitz V."/>
            <person name="Cheng J.-F."/>
            <person name="Hugenholtz P."/>
            <person name="Woyke T."/>
            <person name="Wu D."/>
            <person name="Brambilla E."/>
            <person name="Klenk H.-P."/>
            <person name="Eisen J.A."/>
        </authorList>
    </citation>
    <scope>NUCLEOTIDE SEQUENCE [LARGE SCALE GENOMIC DNA]</scope>
    <source>
        <strain evidence="3">DSM 18391 / NRRL B-41598 / KBS 63</strain>
    </source>
</reference>
<name>I3ZCA6_TERRK</name>
<keyword evidence="1" id="KW-0732">Signal</keyword>
<keyword evidence="3" id="KW-1185">Reference proteome</keyword>
<dbReference type="Proteomes" id="UP000006056">
    <property type="component" value="Chromosome"/>
</dbReference>
<organism evidence="2 3">
    <name type="scientific">Terriglobus roseus (strain DSM 18391 / NRRL B-41598 / KBS 63)</name>
    <dbReference type="NCBI Taxonomy" id="926566"/>
    <lineage>
        <taxon>Bacteria</taxon>
        <taxon>Pseudomonadati</taxon>
        <taxon>Acidobacteriota</taxon>
        <taxon>Terriglobia</taxon>
        <taxon>Terriglobales</taxon>
        <taxon>Acidobacteriaceae</taxon>
        <taxon>Terriglobus</taxon>
    </lineage>
</organism>
<dbReference type="SUPFAM" id="SSF69047">
    <property type="entry name" value="Hypothetical protein YjbJ"/>
    <property type="match status" value="1"/>
</dbReference>
<dbReference type="InterPro" id="IPR036629">
    <property type="entry name" value="YjbJ_sf"/>
</dbReference>
<evidence type="ECO:0000313" key="2">
    <source>
        <dbReference type="EMBL" id="AFL86874.1"/>
    </source>
</evidence>
<proteinExistence type="predicted"/>
<sequence>MKAFPWLLAGLTIGAAAAVIAVLNESAPAYADGDVERAANKAGAWGAKQRVTGTGGSLLGSAKQKIGEATGNYDLADEGAGDQLVGHVKDAAGKVASGVSDVLKDINRS</sequence>
<accession>I3ZCA6</accession>
<dbReference type="AlphaFoldDB" id="I3ZCA6"/>
<dbReference type="RefSeq" id="WP_014784443.1">
    <property type="nucleotide sequence ID" value="NC_018014.1"/>
</dbReference>
<dbReference type="KEGG" id="trs:Terro_0533"/>
<evidence type="ECO:0000313" key="3">
    <source>
        <dbReference type="Proteomes" id="UP000006056"/>
    </source>
</evidence>
<dbReference type="eggNOG" id="COG3237">
    <property type="taxonomic scope" value="Bacteria"/>
</dbReference>
<evidence type="ECO:0000256" key="1">
    <source>
        <dbReference type="SAM" id="SignalP"/>
    </source>
</evidence>
<evidence type="ECO:0008006" key="4">
    <source>
        <dbReference type="Google" id="ProtNLM"/>
    </source>
</evidence>
<dbReference type="EMBL" id="CP003379">
    <property type="protein sequence ID" value="AFL86874.1"/>
    <property type="molecule type" value="Genomic_DNA"/>
</dbReference>
<dbReference type="HOGENOM" id="CLU_2182688_0_0_0"/>
<dbReference type="STRING" id="926566.Terro_0533"/>
<feature type="signal peptide" evidence="1">
    <location>
        <begin position="1"/>
        <end position="31"/>
    </location>
</feature>
<gene>
    <name evidence="2" type="ordered locus">Terro_0533</name>
</gene>
<feature type="chain" id="PRO_5003684907" description="CsbD-like" evidence="1">
    <location>
        <begin position="32"/>
        <end position="109"/>
    </location>
</feature>
<protein>
    <recommendedName>
        <fullName evidence="4">CsbD-like</fullName>
    </recommendedName>
</protein>